<keyword evidence="3" id="KW-0479">Metal-binding</keyword>
<dbReference type="Gene3D" id="1.50.10.130">
    <property type="entry name" value="Terpene synthase, N-terminal domain"/>
    <property type="match status" value="1"/>
</dbReference>
<dbReference type="SFLD" id="SFLDS00005">
    <property type="entry name" value="Isoprenoid_Synthase_Type_I"/>
    <property type="match status" value="1"/>
</dbReference>
<dbReference type="CDD" id="cd00684">
    <property type="entry name" value="Terpene_cyclase_plant_C1"/>
    <property type="match status" value="1"/>
</dbReference>
<dbReference type="Pfam" id="PF03936">
    <property type="entry name" value="Terpene_synth_C"/>
    <property type="match status" value="1"/>
</dbReference>
<evidence type="ECO:0000259" key="5">
    <source>
        <dbReference type="Pfam" id="PF03936"/>
    </source>
</evidence>
<feature type="domain" description="Terpene synthase metal-binding" evidence="5">
    <location>
        <begin position="189"/>
        <end position="426"/>
    </location>
</feature>
<dbReference type="SFLD" id="SFLDG01019">
    <property type="entry name" value="Terpene_Cyclase_Like_1_C_Termi"/>
    <property type="match status" value="1"/>
</dbReference>
<dbReference type="AlphaFoldDB" id="A0A835BLC7"/>
<name>A0A835BLC7_9POAL</name>
<dbReference type="PANTHER" id="PTHR31225:SF92">
    <property type="entry name" value="OS04G0345400 PROTEIN"/>
    <property type="match status" value="1"/>
</dbReference>
<dbReference type="GO" id="GO:0000287">
    <property type="term" value="F:magnesium ion binding"/>
    <property type="evidence" value="ECO:0007669"/>
    <property type="project" value="InterPro"/>
</dbReference>
<dbReference type="InterPro" id="IPR005630">
    <property type="entry name" value="Terpene_synthase_metal-bd"/>
</dbReference>
<dbReference type="GO" id="GO:0016102">
    <property type="term" value="P:diterpenoid biosynthetic process"/>
    <property type="evidence" value="ECO:0007669"/>
    <property type="project" value="InterPro"/>
</dbReference>
<evidence type="ECO:0000256" key="2">
    <source>
        <dbReference type="ARBA" id="ARBA00001946"/>
    </source>
</evidence>
<dbReference type="OrthoDB" id="1877784at2759"/>
<evidence type="ECO:0000259" key="4">
    <source>
        <dbReference type="Pfam" id="PF01397"/>
    </source>
</evidence>
<dbReference type="PANTHER" id="PTHR31225">
    <property type="entry name" value="OS04G0344100 PROTEIN-RELATED"/>
    <property type="match status" value="1"/>
</dbReference>
<reference evidence="6" key="1">
    <citation type="submission" date="2020-07" db="EMBL/GenBank/DDBJ databases">
        <title>Genome sequence and genetic diversity analysis of an under-domesticated orphan crop, white fonio (Digitaria exilis).</title>
        <authorList>
            <person name="Bennetzen J.L."/>
            <person name="Chen S."/>
            <person name="Ma X."/>
            <person name="Wang X."/>
            <person name="Yssel A.E.J."/>
            <person name="Chaluvadi S.R."/>
            <person name="Johnson M."/>
            <person name="Gangashetty P."/>
            <person name="Hamidou F."/>
            <person name="Sanogo M.D."/>
            <person name="Zwaenepoel A."/>
            <person name="Wallace J."/>
            <person name="Van De Peer Y."/>
            <person name="Van Deynze A."/>
        </authorList>
    </citation>
    <scope>NUCLEOTIDE SEQUENCE</scope>
    <source>
        <tissue evidence="6">Leaves</tissue>
    </source>
</reference>
<evidence type="ECO:0000256" key="1">
    <source>
        <dbReference type="ARBA" id="ARBA00001936"/>
    </source>
</evidence>
<evidence type="ECO:0000313" key="7">
    <source>
        <dbReference type="Proteomes" id="UP000636709"/>
    </source>
</evidence>
<evidence type="ECO:0000256" key="3">
    <source>
        <dbReference type="ARBA" id="ARBA00022723"/>
    </source>
</evidence>
<dbReference type="GO" id="GO:0010333">
    <property type="term" value="F:terpene synthase activity"/>
    <property type="evidence" value="ECO:0007669"/>
    <property type="project" value="InterPro"/>
</dbReference>
<dbReference type="InterPro" id="IPR050148">
    <property type="entry name" value="Terpene_synthase-like"/>
</dbReference>
<dbReference type="Proteomes" id="UP000636709">
    <property type="component" value="Unassembled WGS sequence"/>
</dbReference>
<dbReference type="InterPro" id="IPR044814">
    <property type="entry name" value="Terpene_cyclase_plant_C1"/>
</dbReference>
<dbReference type="SUPFAM" id="SSF48239">
    <property type="entry name" value="Terpenoid cyclases/Protein prenyltransferases"/>
    <property type="match status" value="1"/>
</dbReference>
<feature type="domain" description="Terpene synthase N-terminal" evidence="4">
    <location>
        <begin position="3"/>
        <end position="131"/>
    </location>
</feature>
<dbReference type="InterPro" id="IPR034741">
    <property type="entry name" value="Terpene_cyclase-like_1_C"/>
</dbReference>
<proteinExistence type="predicted"/>
<accession>A0A835BLC7</accession>
<dbReference type="InterPro" id="IPR008949">
    <property type="entry name" value="Isoprenoid_synthase_dom_sf"/>
</dbReference>
<dbReference type="InterPro" id="IPR001906">
    <property type="entry name" value="Terpene_synth_N"/>
</dbReference>
<evidence type="ECO:0000313" key="6">
    <source>
        <dbReference type="EMBL" id="KAF8701655.1"/>
    </source>
</evidence>
<comment type="caution">
    <text evidence="6">The sequence shown here is derived from an EMBL/GenBank/DDBJ whole genome shotgun (WGS) entry which is preliminary data.</text>
</comment>
<dbReference type="Gene3D" id="1.10.600.10">
    <property type="entry name" value="Farnesyl Diphosphate Synthase"/>
    <property type="match status" value="1"/>
</dbReference>
<dbReference type="SUPFAM" id="SSF48576">
    <property type="entry name" value="Terpenoid synthases"/>
    <property type="match status" value="1"/>
</dbReference>
<sequence>MAEKIELVDTVEHLGIRHHFEDEIADALRNSQHMELNSSNLHEVSLRFRLLREHGLCVSPDDFNRFKDTNGRFNIDIIKEPKGLLSLYNAAHLLTHDELELEEAICFARLHLESMTHNLTYPLSDQVKRALYLPLPRTVRRIEALHYMLEYEHEPSYNPIILELAKIDFNILQNHHLKELKDLSEWWQDLYTEVSLDYARDRIVQLYLWAHTMCYEEEYSCARIILTKLSAVVTMMDDTYDVRATLEESRNFNEAIQRWDEKAVCLLPDYLKKFYLRIIISFKEIEDMLQPHEKYKVSYAKESFQILSKKYLQGAEWFHHKYVPTFKEKLEVSFMDSGSPFSIVALLVGLGDIASKEALYWAIGCTDMVKACGELTRYMNDISALKHGNRKQDAANCVQCYIAEHNVTSEVATANISKMMEDAWKTTNKAVLELPTLHAVVRRVVDMTVCLTLIYGKKKDVFTFGNDLDDVIKHVFANPIPI</sequence>
<gene>
    <name evidence="6" type="ORF">HU200_033498</name>
</gene>
<comment type="cofactor">
    <cofactor evidence="2">
        <name>Mg(2+)</name>
        <dbReference type="ChEBI" id="CHEBI:18420"/>
    </cofactor>
</comment>
<protein>
    <submittedName>
        <fullName evidence="6">Uncharacterized protein</fullName>
    </submittedName>
</protein>
<keyword evidence="7" id="KW-1185">Reference proteome</keyword>
<organism evidence="6 7">
    <name type="scientific">Digitaria exilis</name>
    <dbReference type="NCBI Taxonomy" id="1010633"/>
    <lineage>
        <taxon>Eukaryota</taxon>
        <taxon>Viridiplantae</taxon>
        <taxon>Streptophyta</taxon>
        <taxon>Embryophyta</taxon>
        <taxon>Tracheophyta</taxon>
        <taxon>Spermatophyta</taxon>
        <taxon>Magnoliopsida</taxon>
        <taxon>Liliopsida</taxon>
        <taxon>Poales</taxon>
        <taxon>Poaceae</taxon>
        <taxon>PACMAD clade</taxon>
        <taxon>Panicoideae</taxon>
        <taxon>Panicodae</taxon>
        <taxon>Paniceae</taxon>
        <taxon>Anthephorinae</taxon>
        <taxon>Digitaria</taxon>
    </lineage>
</organism>
<dbReference type="EMBL" id="JACEFO010001799">
    <property type="protein sequence ID" value="KAF8701655.1"/>
    <property type="molecule type" value="Genomic_DNA"/>
</dbReference>
<comment type="cofactor">
    <cofactor evidence="1">
        <name>Mn(2+)</name>
        <dbReference type="ChEBI" id="CHEBI:29035"/>
    </cofactor>
</comment>
<dbReference type="Pfam" id="PF01397">
    <property type="entry name" value="Terpene_synth"/>
    <property type="match status" value="1"/>
</dbReference>
<dbReference type="InterPro" id="IPR036965">
    <property type="entry name" value="Terpene_synth_N_sf"/>
</dbReference>
<dbReference type="InterPro" id="IPR008930">
    <property type="entry name" value="Terpenoid_cyclase/PrenylTrfase"/>
</dbReference>